<accession>A0ABW5Y088</accession>
<dbReference type="Proteomes" id="UP001597568">
    <property type="component" value="Unassembled WGS sequence"/>
</dbReference>
<dbReference type="SUPFAM" id="SSF57903">
    <property type="entry name" value="FYVE/PHD zinc finger"/>
    <property type="match status" value="1"/>
</dbReference>
<dbReference type="InterPro" id="IPR011011">
    <property type="entry name" value="Znf_FYVE_PHD"/>
</dbReference>
<protein>
    <submittedName>
        <fullName evidence="1">Uncharacterized protein</fullName>
    </submittedName>
</protein>
<sequence length="84" mass="9799">MDRAAIEGTFLAMDRRLIDVEDLRDYCPMCIQLLRFSDDYDALYCATCNEWVEVTCDDPTCEACERRPEKPLDECGNERHRSAE</sequence>
<evidence type="ECO:0000313" key="1">
    <source>
        <dbReference type="EMBL" id="MFD2868737.1"/>
    </source>
</evidence>
<keyword evidence="2" id="KW-1185">Reference proteome</keyword>
<gene>
    <name evidence="1" type="ORF">ACFSY7_09500</name>
</gene>
<dbReference type="RefSeq" id="WP_199754666.1">
    <property type="nucleotide sequence ID" value="NZ_JBHUOR010000044.1"/>
</dbReference>
<organism evidence="1 2">
    <name type="scientific">Kurthia populi</name>
    <dbReference type="NCBI Taxonomy" id="1562132"/>
    <lineage>
        <taxon>Bacteria</taxon>
        <taxon>Bacillati</taxon>
        <taxon>Bacillota</taxon>
        <taxon>Bacilli</taxon>
        <taxon>Bacillales</taxon>
        <taxon>Caryophanaceae</taxon>
        <taxon>Kurthia</taxon>
    </lineage>
</organism>
<reference evidence="2" key="1">
    <citation type="journal article" date="2019" name="Int. J. Syst. Evol. Microbiol.">
        <title>The Global Catalogue of Microorganisms (GCM) 10K type strain sequencing project: providing services to taxonomists for standard genome sequencing and annotation.</title>
        <authorList>
            <consortium name="The Broad Institute Genomics Platform"/>
            <consortium name="The Broad Institute Genome Sequencing Center for Infectious Disease"/>
            <person name="Wu L."/>
            <person name="Ma J."/>
        </authorList>
    </citation>
    <scope>NUCLEOTIDE SEQUENCE [LARGE SCALE GENOMIC DNA]</scope>
    <source>
        <strain evidence="2">KCTC 33522</strain>
    </source>
</reference>
<comment type="caution">
    <text evidence="1">The sequence shown here is derived from an EMBL/GenBank/DDBJ whole genome shotgun (WGS) entry which is preliminary data.</text>
</comment>
<dbReference type="EMBL" id="JBHUOR010000044">
    <property type="protein sequence ID" value="MFD2868737.1"/>
    <property type="molecule type" value="Genomic_DNA"/>
</dbReference>
<name>A0ABW5Y088_9BACL</name>
<proteinExistence type="predicted"/>
<evidence type="ECO:0000313" key="2">
    <source>
        <dbReference type="Proteomes" id="UP001597568"/>
    </source>
</evidence>